<comment type="similarity">
    <text evidence="6">Belongs to the TRAPP small subunits family. TRAPPC4 subfamily.</text>
</comment>
<evidence type="ECO:0000256" key="3">
    <source>
        <dbReference type="ARBA" id="ARBA00022824"/>
    </source>
</evidence>
<keyword evidence="4 7" id="KW-0931">ER-Golgi transport</keyword>
<dbReference type="SUPFAM" id="SSF64356">
    <property type="entry name" value="SNARE-like"/>
    <property type="match status" value="1"/>
</dbReference>
<dbReference type="Proteomes" id="UP000769157">
    <property type="component" value="Unassembled WGS sequence"/>
</dbReference>
<protein>
    <recommendedName>
        <fullName evidence="7">Trafficking protein particle complex subunit</fullName>
    </recommendedName>
</protein>
<evidence type="ECO:0000313" key="9">
    <source>
        <dbReference type="Proteomes" id="UP000769157"/>
    </source>
</evidence>
<proteinExistence type="inferred from homology"/>
<accession>A0A9P8P8H2</accession>
<dbReference type="Pfam" id="PF04099">
    <property type="entry name" value="Sybindin"/>
    <property type="match status" value="1"/>
</dbReference>
<dbReference type="AlphaFoldDB" id="A0A9P8P8H2"/>
<dbReference type="EMBL" id="JAEUBE010000199">
    <property type="protein sequence ID" value="KAH3666762.1"/>
    <property type="molecule type" value="Genomic_DNA"/>
</dbReference>
<dbReference type="PANTHER" id="PTHR23249">
    <property type="entry name" value="TRAFFICKING PROTEIN PARTICLE COMPLEX SUBUNIT"/>
    <property type="match status" value="1"/>
</dbReference>
<name>A0A9P8P8H2_9ASCO</name>
<keyword evidence="2 7" id="KW-0813">Transport</keyword>
<organism evidence="8 9">
    <name type="scientific">Ogataea philodendri</name>
    <dbReference type="NCBI Taxonomy" id="1378263"/>
    <lineage>
        <taxon>Eukaryota</taxon>
        <taxon>Fungi</taxon>
        <taxon>Dikarya</taxon>
        <taxon>Ascomycota</taxon>
        <taxon>Saccharomycotina</taxon>
        <taxon>Pichiomycetes</taxon>
        <taxon>Pichiales</taxon>
        <taxon>Pichiaceae</taxon>
        <taxon>Ogataea</taxon>
    </lineage>
</organism>
<dbReference type="CDD" id="cd14856">
    <property type="entry name" value="TRAPPC4_synbindin"/>
    <property type="match status" value="1"/>
</dbReference>
<reference evidence="8" key="2">
    <citation type="submission" date="2021-01" db="EMBL/GenBank/DDBJ databases">
        <authorList>
            <person name="Schikora-Tamarit M.A."/>
        </authorList>
    </citation>
    <scope>NUCLEOTIDE SEQUENCE</scope>
    <source>
        <strain evidence="8">CBS6075</strain>
    </source>
</reference>
<evidence type="ECO:0000313" key="8">
    <source>
        <dbReference type="EMBL" id="KAH3666762.1"/>
    </source>
</evidence>
<evidence type="ECO:0000256" key="7">
    <source>
        <dbReference type="RuleBase" id="RU366065"/>
    </source>
</evidence>
<evidence type="ECO:0000256" key="1">
    <source>
        <dbReference type="ARBA" id="ARBA00004555"/>
    </source>
</evidence>
<keyword evidence="9" id="KW-1185">Reference proteome</keyword>
<dbReference type="InterPro" id="IPR007233">
    <property type="entry name" value="TRAPPC"/>
</dbReference>
<dbReference type="InterPro" id="IPR011012">
    <property type="entry name" value="Longin-like_dom_sf"/>
</dbReference>
<comment type="subcellular location">
    <subcellularLocation>
        <location evidence="7">Endoplasmic reticulum</location>
    </subcellularLocation>
    <subcellularLocation>
        <location evidence="7">Golgi apparatus</location>
        <location evidence="7">cis-Golgi network</location>
    </subcellularLocation>
    <subcellularLocation>
        <location evidence="1">Golgi apparatus</location>
    </subcellularLocation>
</comment>
<dbReference type="PANTHER" id="PTHR23249:SF15">
    <property type="entry name" value="TRAFFICKING PROTEIN PARTICLE COMPLEX SUBUNIT 4"/>
    <property type="match status" value="1"/>
</dbReference>
<gene>
    <name evidence="8" type="ORF">OGAPHI_003211</name>
</gene>
<keyword evidence="3 7" id="KW-0256">Endoplasmic reticulum</keyword>
<keyword evidence="5 7" id="KW-0333">Golgi apparatus</keyword>
<dbReference type="GO" id="GO:0030008">
    <property type="term" value="C:TRAPP complex"/>
    <property type="evidence" value="ECO:0007669"/>
    <property type="project" value="UniProtKB-UniRule"/>
</dbReference>
<dbReference type="GO" id="GO:0006888">
    <property type="term" value="P:endoplasmic reticulum to Golgi vesicle-mediated transport"/>
    <property type="evidence" value="ECO:0007669"/>
    <property type="project" value="UniProtKB-UniRule"/>
</dbReference>
<evidence type="ECO:0000256" key="4">
    <source>
        <dbReference type="ARBA" id="ARBA00022892"/>
    </source>
</evidence>
<evidence type="ECO:0000256" key="5">
    <source>
        <dbReference type="ARBA" id="ARBA00023034"/>
    </source>
</evidence>
<reference evidence="8" key="1">
    <citation type="journal article" date="2021" name="Open Biol.">
        <title>Shared evolutionary footprints suggest mitochondrial oxidative damage underlies multiple complex I losses in fungi.</title>
        <authorList>
            <person name="Schikora-Tamarit M.A."/>
            <person name="Marcet-Houben M."/>
            <person name="Nosek J."/>
            <person name="Gabaldon T."/>
        </authorList>
    </citation>
    <scope>NUCLEOTIDE SEQUENCE</scope>
    <source>
        <strain evidence="8">CBS6075</strain>
    </source>
</reference>
<dbReference type="GO" id="GO:0005794">
    <property type="term" value="C:Golgi apparatus"/>
    <property type="evidence" value="ECO:0007669"/>
    <property type="project" value="UniProtKB-SubCell"/>
</dbReference>
<comment type="caution">
    <text evidence="8">The sequence shown here is derived from an EMBL/GenBank/DDBJ whole genome shotgun (WGS) entry which is preliminary data.</text>
</comment>
<dbReference type="RefSeq" id="XP_046061718.1">
    <property type="nucleotide sequence ID" value="XM_046204166.1"/>
</dbReference>
<dbReference type="GO" id="GO:0005783">
    <property type="term" value="C:endoplasmic reticulum"/>
    <property type="evidence" value="ECO:0007669"/>
    <property type="project" value="UniProtKB-SubCell"/>
</dbReference>
<dbReference type="GeneID" id="70235178"/>
<comment type="subunit">
    <text evidence="7">Part of the multisubunit transport protein particle (TRAPP) complex.</text>
</comment>
<dbReference type="SMART" id="SM01399">
    <property type="entry name" value="Sybindin"/>
    <property type="match status" value="1"/>
</dbReference>
<dbReference type="OrthoDB" id="246406at2759"/>
<evidence type="ECO:0000256" key="2">
    <source>
        <dbReference type="ARBA" id="ARBA00022448"/>
    </source>
</evidence>
<sequence>MIYSVYITSRSGSLLYQKDFKTVNSPITRQKSNDYLVIASSLHGVHAIASKITPPDAVHNHERSKLLANSNRTGLREIATAQFKIFINQTVTGVKIILFVSRDVDETRFALMYDKIYQYYCDYVLKNPFYELEMPIRCHLFDEQLNSVVAASNV</sequence>
<dbReference type="Gene3D" id="3.30.450.70">
    <property type="match status" value="1"/>
</dbReference>
<evidence type="ECO:0000256" key="6">
    <source>
        <dbReference type="ARBA" id="ARBA00038179"/>
    </source>
</evidence>